<dbReference type="OrthoDB" id="9973389at2759"/>
<dbReference type="GO" id="GO:0006412">
    <property type="term" value="P:translation"/>
    <property type="evidence" value="ECO:0007669"/>
    <property type="project" value="InterPro"/>
</dbReference>
<evidence type="ECO:0000313" key="2">
    <source>
        <dbReference type="EMBL" id="OQV22227.1"/>
    </source>
</evidence>
<dbReference type="PANTHER" id="PTHR15892">
    <property type="entry name" value="MITOCHONDRIAL RIBOSOMAL PROTEIN L30"/>
    <property type="match status" value="1"/>
</dbReference>
<accession>A0A1W0X3U5</accession>
<protein>
    <submittedName>
        <fullName evidence="2">Uncharacterized protein</fullName>
    </submittedName>
</protein>
<dbReference type="GO" id="GO:0003735">
    <property type="term" value="F:structural constituent of ribosome"/>
    <property type="evidence" value="ECO:0007669"/>
    <property type="project" value="InterPro"/>
</dbReference>
<name>A0A1W0X3U5_HYPEX</name>
<evidence type="ECO:0000256" key="1">
    <source>
        <dbReference type="SAM" id="MobiDB-lite"/>
    </source>
</evidence>
<dbReference type="GO" id="GO:0015934">
    <property type="term" value="C:large ribosomal subunit"/>
    <property type="evidence" value="ECO:0007669"/>
    <property type="project" value="InterPro"/>
</dbReference>
<gene>
    <name evidence="2" type="ORF">BV898_03729</name>
</gene>
<dbReference type="GO" id="GO:0005739">
    <property type="term" value="C:mitochondrion"/>
    <property type="evidence" value="ECO:0007669"/>
    <property type="project" value="TreeGrafter"/>
</dbReference>
<sequence length="297" mass="33796">MMIRNPVCASLSRLLSPSTCPLPSQAVRHAHQIGKQPLAWGHSHVCKWTNEKGKEQLRRIMPAVMKLSQERRGHLWNSKEGSQDGDTEATDGNGDLSKSNGPDGGGHKMAVVPSFARFAEFRERDLNFRAAKLHCVWRCAKMAGRPAYEKAIMMSLKLDTPIGVMTILKNTPEINYKLWLVKQMIRIVPLTLPDGIPDEDRFRGFLLKRNGQLVQSKLYRDNYNRARGRPDLERYVLLREEQECAMRKKWFYGSLDGTLLPTVSVDRQPASLMHYPKGRSQVGKGVYSTYRKTEGVM</sequence>
<dbReference type="Proteomes" id="UP000192578">
    <property type="component" value="Unassembled WGS sequence"/>
</dbReference>
<evidence type="ECO:0000313" key="3">
    <source>
        <dbReference type="Proteomes" id="UP000192578"/>
    </source>
</evidence>
<organism evidence="2 3">
    <name type="scientific">Hypsibius exemplaris</name>
    <name type="common">Freshwater tardigrade</name>
    <dbReference type="NCBI Taxonomy" id="2072580"/>
    <lineage>
        <taxon>Eukaryota</taxon>
        <taxon>Metazoa</taxon>
        <taxon>Ecdysozoa</taxon>
        <taxon>Tardigrada</taxon>
        <taxon>Eutardigrada</taxon>
        <taxon>Parachela</taxon>
        <taxon>Hypsibioidea</taxon>
        <taxon>Hypsibiidae</taxon>
        <taxon>Hypsibius</taxon>
    </lineage>
</organism>
<dbReference type="AlphaFoldDB" id="A0A1W0X3U5"/>
<dbReference type="InterPro" id="IPR005996">
    <property type="entry name" value="Ribosomal_uL30_bac-type"/>
</dbReference>
<proteinExistence type="predicted"/>
<dbReference type="EMBL" id="MTYJ01000018">
    <property type="protein sequence ID" value="OQV22227.1"/>
    <property type="molecule type" value="Genomic_DNA"/>
</dbReference>
<feature type="region of interest" description="Disordered" evidence="1">
    <location>
        <begin position="71"/>
        <end position="107"/>
    </location>
</feature>
<comment type="caution">
    <text evidence="2">The sequence shown here is derived from an EMBL/GenBank/DDBJ whole genome shotgun (WGS) entry which is preliminary data.</text>
</comment>
<keyword evidence="3" id="KW-1185">Reference proteome</keyword>
<dbReference type="PANTHER" id="PTHR15892:SF2">
    <property type="entry name" value="LARGE RIBOSOMAL SUBUNIT PROTEIN UL30M"/>
    <property type="match status" value="1"/>
</dbReference>
<reference evidence="3" key="1">
    <citation type="submission" date="2017-01" db="EMBL/GenBank/DDBJ databases">
        <title>Comparative genomics of anhydrobiosis in the tardigrade Hypsibius dujardini.</title>
        <authorList>
            <person name="Yoshida Y."/>
            <person name="Koutsovoulos G."/>
            <person name="Laetsch D."/>
            <person name="Stevens L."/>
            <person name="Kumar S."/>
            <person name="Horikawa D."/>
            <person name="Ishino K."/>
            <person name="Komine S."/>
            <person name="Tomita M."/>
            <person name="Blaxter M."/>
            <person name="Arakawa K."/>
        </authorList>
    </citation>
    <scope>NUCLEOTIDE SEQUENCE [LARGE SCALE GENOMIC DNA]</scope>
    <source>
        <strain evidence="3">Z151</strain>
    </source>
</reference>